<dbReference type="SMART" id="SM00710">
    <property type="entry name" value="PbH1"/>
    <property type="match status" value="6"/>
</dbReference>
<dbReference type="InterPro" id="IPR012334">
    <property type="entry name" value="Pectin_lyas_fold"/>
</dbReference>
<evidence type="ECO:0000256" key="4">
    <source>
        <dbReference type="ARBA" id="ARBA00022801"/>
    </source>
</evidence>
<dbReference type="Gene3D" id="2.160.20.10">
    <property type="entry name" value="Single-stranded right-handed beta-helix, Pectin lyase-like"/>
    <property type="match status" value="1"/>
</dbReference>
<keyword evidence="3" id="KW-0134">Cell wall</keyword>
<organism evidence="8 9">
    <name type="scientific">Cajanus cajan</name>
    <name type="common">Pigeon pea</name>
    <name type="synonym">Cajanus indicus</name>
    <dbReference type="NCBI Taxonomy" id="3821"/>
    <lineage>
        <taxon>Eukaryota</taxon>
        <taxon>Viridiplantae</taxon>
        <taxon>Streptophyta</taxon>
        <taxon>Embryophyta</taxon>
        <taxon>Tracheophyta</taxon>
        <taxon>Spermatophyta</taxon>
        <taxon>Magnoliopsida</taxon>
        <taxon>eudicotyledons</taxon>
        <taxon>Gunneridae</taxon>
        <taxon>Pentapetalae</taxon>
        <taxon>rosids</taxon>
        <taxon>fabids</taxon>
        <taxon>Fabales</taxon>
        <taxon>Fabaceae</taxon>
        <taxon>Papilionoideae</taxon>
        <taxon>50 kb inversion clade</taxon>
        <taxon>NPAAA clade</taxon>
        <taxon>indigoferoid/millettioid clade</taxon>
        <taxon>Phaseoleae</taxon>
        <taxon>Cajanus</taxon>
    </lineage>
</organism>
<proteinExistence type="inferred from homology"/>
<protein>
    <submittedName>
        <fullName evidence="8">Exo-poly-alpha-D-galacturonosidase</fullName>
    </submittedName>
</protein>
<comment type="subcellular location">
    <subcellularLocation>
        <location evidence="1">Secreted</location>
        <location evidence="1">Cell wall</location>
    </subcellularLocation>
</comment>
<dbReference type="InterPro" id="IPR000743">
    <property type="entry name" value="Glyco_hydro_28"/>
</dbReference>
<evidence type="ECO:0000256" key="2">
    <source>
        <dbReference type="ARBA" id="ARBA00008834"/>
    </source>
</evidence>
<reference evidence="8 9" key="1">
    <citation type="journal article" date="2012" name="Nat. Biotechnol.">
        <title>Draft genome sequence of pigeonpea (Cajanus cajan), an orphan legume crop of resource-poor farmers.</title>
        <authorList>
            <person name="Varshney R.K."/>
            <person name="Chen W."/>
            <person name="Li Y."/>
            <person name="Bharti A.K."/>
            <person name="Saxena R.K."/>
            <person name="Schlueter J.A."/>
            <person name="Donoghue M.T."/>
            <person name="Azam S."/>
            <person name="Fan G."/>
            <person name="Whaley A.M."/>
            <person name="Farmer A.D."/>
            <person name="Sheridan J."/>
            <person name="Iwata A."/>
            <person name="Tuteja R."/>
            <person name="Penmetsa R.V."/>
            <person name="Wu W."/>
            <person name="Upadhyaya H.D."/>
            <person name="Yang S.P."/>
            <person name="Shah T."/>
            <person name="Saxena K.B."/>
            <person name="Michael T."/>
            <person name="McCombie W.R."/>
            <person name="Yang B."/>
            <person name="Zhang G."/>
            <person name="Yang H."/>
            <person name="Wang J."/>
            <person name="Spillane C."/>
            <person name="Cook D.R."/>
            <person name="May G.D."/>
            <person name="Xu X."/>
            <person name="Jackson S.A."/>
        </authorList>
    </citation>
    <scope>NUCLEOTIDE SEQUENCE [LARGE SCALE GENOMIC DNA]</scope>
    <source>
        <strain evidence="9">cv. Asha</strain>
    </source>
</reference>
<dbReference type="EMBL" id="CM003605">
    <property type="protein sequence ID" value="KYP70563.1"/>
    <property type="molecule type" value="Genomic_DNA"/>
</dbReference>
<evidence type="ECO:0000256" key="6">
    <source>
        <dbReference type="RuleBase" id="RU361169"/>
    </source>
</evidence>
<keyword evidence="4 6" id="KW-0378">Hydrolase</keyword>
<accession>A0A151TU30</accession>
<evidence type="ECO:0000256" key="1">
    <source>
        <dbReference type="ARBA" id="ARBA00004191"/>
    </source>
</evidence>
<evidence type="ECO:0000256" key="7">
    <source>
        <dbReference type="SAM" id="SignalP"/>
    </source>
</evidence>
<evidence type="ECO:0000256" key="5">
    <source>
        <dbReference type="ARBA" id="ARBA00023295"/>
    </source>
</evidence>
<gene>
    <name evidence="8" type="ORF">KK1_009783</name>
</gene>
<evidence type="ECO:0000256" key="3">
    <source>
        <dbReference type="ARBA" id="ARBA00022512"/>
    </source>
</evidence>
<comment type="similarity">
    <text evidence="2 6">Belongs to the glycosyl hydrolase 28 family.</text>
</comment>
<keyword evidence="5 6" id="KW-0326">Glycosidase</keyword>
<dbReference type="SUPFAM" id="SSF51126">
    <property type="entry name" value="Pectin lyase-like"/>
    <property type="match status" value="1"/>
</dbReference>
<evidence type="ECO:0000313" key="9">
    <source>
        <dbReference type="Proteomes" id="UP000075243"/>
    </source>
</evidence>
<dbReference type="OrthoDB" id="187139at2759"/>
<dbReference type="Proteomes" id="UP000075243">
    <property type="component" value="Chromosome 3"/>
</dbReference>
<dbReference type="InterPro" id="IPR006626">
    <property type="entry name" value="PbH1"/>
</dbReference>
<evidence type="ECO:0000313" key="8">
    <source>
        <dbReference type="EMBL" id="KYP70563.1"/>
    </source>
</evidence>
<dbReference type="Gramene" id="C.cajan_09515.t">
    <property type="protein sequence ID" value="C.cajan_09515.t"/>
    <property type="gene ID" value="C.cajan_09515"/>
</dbReference>
<dbReference type="InterPro" id="IPR011050">
    <property type="entry name" value="Pectin_lyase_fold/virulence"/>
</dbReference>
<dbReference type="Pfam" id="PF00295">
    <property type="entry name" value="Glyco_hydro_28"/>
    <property type="match status" value="1"/>
</dbReference>
<dbReference type="PANTHER" id="PTHR31339">
    <property type="entry name" value="PECTIN LYASE-RELATED"/>
    <property type="match status" value="1"/>
</dbReference>
<sequence>MDNPILFLLLFLLTPSHLATSDPLNPLTITLSVADYGATGDGLRYDTDAIQSAINSCPEGGPCRVTFPAPGKYLTATVFLKSGVHLNVEPGATILGGTRLEDYPEDSWRWYVVVAENATDVGIGGGGVVDGQAAEFVVREDPRKNIMVSWNQTGACLGDECRPRLVGFLGCSNVSVSNITLNHPAYWCLHLVRSNNISIHDIAIYGDFNIPNNDGIDIEDSNNTVITRCHIDTGDDAICPKSSTGPVYNLTVTNSWIRSKSSAIKLGSASWFDMKYFVFDNITIVDSHRGIGFQIRDGGNVSDIVFSNINISTRYYDPLWWGRAEPIYVTTCPRDSTSKEASISNVLFINITANSENGIFLSGSKGGLLRNLRFINMDITYRRFTSYVGGLLDYRPGCQELVKHRTAGMMMEHIEGLEVKNVDMRWSNNELEHWNNPLEFRPSTVNNISFHNFNSKSNY</sequence>
<keyword evidence="9" id="KW-1185">Reference proteome</keyword>
<name>A0A151TU30_CAJCA</name>
<feature type="chain" id="PRO_5007589318" evidence="7">
    <location>
        <begin position="22"/>
        <end position="459"/>
    </location>
</feature>
<dbReference type="GO" id="GO:0004650">
    <property type="term" value="F:polygalacturonase activity"/>
    <property type="evidence" value="ECO:0007669"/>
    <property type="project" value="InterPro"/>
</dbReference>
<feature type="signal peptide" evidence="7">
    <location>
        <begin position="1"/>
        <end position="21"/>
    </location>
</feature>
<dbReference type="PANTHER" id="PTHR31339:SF0">
    <property type="entry name" value="PECTIN LYASE-LIKE SUPERFAMILY PROTEIN"/>
    <property type="match status" value="1"/>
</dbReference>
<dbReference type="OMA" id="PCHWGKA"/>
<keyword evidence="7" id="KW-0732">Signal</keyword>
<dbReference type="AlphaFoldDB" id="A0A151TU30"/>
<dbReference type="GO" id="GO:0005975">
    <property type="term" value="P:carbohydrate metabolic process"/>
    <property type="evidence" value="ECO:0007669"/>
    <property type="project" value="InterPro"/>
</dbReference>
<dbReference type="InterPro" id="IPR051801">
    <property type="entry name" value="GH28_Enzymes"/>
</dbReference>
<keyword evidence="3" id="KW-0964">Secreted</keyword>
<dbReference type="STRING" id="3821.A0A151TU30"/>